<dbReference type="AlphaFoldDB" id="A0AAW2TS42"/>
<proteinExistence type="predicted"/>
<reference evidence="2" key="2">
    <citation type="journal article" date="2024" name="Plant">
        <title>Genomic evolution and insights into agronomic trait innovations of Sesamum species.</title>
        <authorList>
            <person name="Miao H."/>
            <person name="Wang L."/>
            <person name="Qu L."/>
            <person name="Liu H."/>
            <person name="Sun Y."/>
            <person name="Le M."/>
            <person name="Wang Q."/>
            <person name="Wei S."/>
            <person name="Zheng Y."/>
            <person name="Lin W."/>
            <person name="Duan Y."/>
            <person name="Cao H."/>
            <person name="Xiong S."/>
            <person name="Wang X."/>
            <person name="Wei L."/>
            <person name="Li C."/>
            <person name="Ma Q."/>
            <person name="Ju M."/>
            <person name="Zhao R."/>
            <person name="Li G."/>
            <person name="Mu C."/>
            <person name="Tian Q."/>
            <person name="Mei H."/>
            <person name="Zhang T."/>
            <person name="Gao T."/>
            <person name="Zhang H."/>
        </authorList>
    </citation>
    <scope>NUCLEOTIDE SEQUENCE</scope>
    <source>
        <strain evidence="2">KEN1</strain>
    </source>
</reference>
<reference evidence="2" key="1">
    <citation type="submission" date="2020-06" db="EMBL/GenBank/DDBJ databases">
        <authorList>
            <person name="Li T."/>
            <person name="Hu X."/>
            <person name="Zhang T."/>
            <person name="Song X."/>
            <person name="Zhang H."/>
            <person name="Dai N."/>
            <person name="Sheng W."/>
            <person name="Hou X."/>
            <person name="Wei L."/>
        </authorList>
    </citation>
    <scope>NUCLEOTIDE SEQUENCE</scope>
    <source>
        <strain evidence="2">KEN1</strain>
        <tissue evidence="2">Leaf</tissue>
    </source>
</reference>
<evidence type="ECO:0000313" key="2">
    <source>
        <dbReference type="EMBL" id="KAL0406391.1"/>
    </source>
</evidence>
<dbReference type="EMBL" id="JACGWN010000014">
    <property type="protein sequence ID" value="KAL0406391.1"/>
    <property type="molecule type" value="Genomic_DNA"/>
</dbReference>
<comment type="caution">
    <text evidence="2">The sequence shown here is derived from an EMBL/GenBank/DDBJ whole genome shotgun (WGS) entry which is preliminary data.</text>
</comment>
<organism evidence="2">
    <name type="scientific">Sesamum latifolium</name>
    <dbReference type="NCBI Taxonomy" id="2727402"/>
    <lineage>
        <taxon>Eukaryota</taxon>
        <taxon>Viridiplantae</taxon>
        <taxon>Streptophyta</taxon>
        <taxon>Embryophyta</taxon>
        <taxon>Tracheophyta</taxon>
        <taxon>Spermatophyta</taxon>
        <taxon>Magnoliopsida</taxon>
        <taxon>eudicotyledons</taxon>
        <taxon>Gunneridae</taxon>
        <taxon>Pentapetalae</taxon>
        <taxon>asterids</taxon>
        <taxon>lamiids</taxon>
        <taxon>Lamiales</taxon>
        <taxon>Pedaliaceae</taxon>
        <taxon>Sesamum</taxon>
    </lineage>
</organism>
<protein>
    <submittedName>
        <fullName evidence="2">Uncharacterized protein</fullName>
    </submittedName>
</protein>
<evidence type="ECO:0000256" key="1">
    <source>
        <dbReference type="SAM" id="MobiDB-lite"/>
    </source>
</evidence>
<feature type="region of interest" description="Disordered" evidence="1">
    <location>
        <begin position="38"/>
        <end position="64"/>
    </location>
</feature>
<name>A0AAW2TS42_9LAMI</name>
<sequence length="96" mass="10787">MKIKFPVVGVGEAQADALQARKCYVEAIKRGKKIVLEEAPREENSNKRGKDLIPRPEPKQEAHVKVQPVEELLTVELIPGDPEKVTKIGFKMKENV</sequence>
<accession>A0AAW2TS42</accession>
<gene>
    <name evidence="2" type="ORF">Slati_3953000</name>
</gene>